<accession>A0A0B6YRG1</accession>
<proteinExistence type="predicted"/>
<reference evidence="1" key="1">
    <citation type="submission" date="2014-12" db="EMBL/GenBank/DDBJ databases">
        <title>Insight into the proteome of Arion vulgaris.</title>
        <authorList>
            <person name="Aradska J."/>
            <person name="Bulat T."/>
            <person name="Smidak R."/>
            <person name="Sarate P."/>
            <person name="Gangsoo J."/>
            <person name="Sialana F."/>
            <person name="Bilban M."/>
            <person name="Lubec G."/>
        </authorList>
    </citation>
    <scope>NUCLEOTIDE SEQUENCE</scope>
    <source>
        <tissue evidence="1">Skin</tissue>
    </source>
</reference>
<organism evidence="1">
    <name type="scientific">Arion vulgaris</name>
    <dbReference type="NCBI Taxonomy" id="1028688"/>
    <lineage>
        <taxon>Eukaryota</taxon>
        <taxon>Metazoa</taxon>
        <taxon>Spiralia</taxon>
        <taxon>Lophotrochozoa</taxon>
        <taxon>Mollusca</taxon>
        <taxon>Gastropoda</taxon>
        <taxon>Heterobranchia</taxon>
        <taxon>Euthyneura</taxon>
        <taxon>Panpulmonata</taxon>
        <taxon>Eupulmonata</taxon>
        <taxon>Stylommatophora</taxon>
        <taxon>Helicina</taxon>
        <taxon>Arionoidea</taxon>
        <taxon>Arionidae</taxon>
        <taxon>Arion</taxon>
    </lineage>
</organism>
<name>A0A0B6YRG1_9EUPU</name>
<sequence>LACCHWHTLIIAEKVLKQKTLKSRVSSSKSTSRESLDSILESEQQIHEAGIVSDVFGDLALPDVAEVD</sequence>
<protein>
    <submittedName>
        <fullName evidence="1">Uncharacterized protein</fullName>
    </submittedName>
</protein>
<gene>
    <name evidence="1" type="primary">ORF34373</name>
</gene>
<evidence type="ECO:0000313" key="1">
    <source>
        <dbReference type="EMBL" id="CEK58844.1"/>
    </source>
</evidence>
<feature type="non-terminal residue" evidence="1">
    <location>
        <position position="68"/>
    </location>
</feature>
<feature type="non-terminal residue" evidence="1">
    <location>
        <position position="1"/>
    </location>
</feature>
<dbReference type="EMBL" id="HACG01011979">
    <property type="protein sequence ID" value="CEK58844.1"/>
    <property type="molecule type" value="Transcribed_RNA"/>
</dbReference>
<dbReference type="AlphaFoldDB" id="A0A0B6YRG1"/>